<dbReference type="KEGG" id="sre:PTSG_06262"/>
<feature type="region of interest" description="Disordered" evidence="1">
    <location>
        <begin position="564"/>
        <end position="695"/>
    </location>
</feature>
<feature type="compositionally biased region" description="Polar residues" evidence="1">
    <location>
        <begin position="601"/>
        <end position="626"/>
    </location>
</feature>
<evidence type="ECO:0000256" key="1">
    <source>
        <dbReference type="SAM" id="MobiDB-lite"/>
    </source>
</evidence>
<evidence type="ECO:0000313" key="3">
    <source>
        <dbReference type="EMBL" id="EGD74251.1"/>
    </source>
</evidence>
<dbReference type="eggNOG" id="ENOG502RRYW">
    <property type="taxonomic scope" value="Eukaryota"/>
</dbReference>
<feature type="compositionally biased region" description="Low complexity" evidence="1">
    <location>
        <begin position="570"/>
        <end position="596"/>
    </location>
</feature>
<feature type="domain" description="DUF7897" evidence="2">
    <location>
        <begin position="73"/>
        <end position="311"/>
    </location>
</feature>
<dbReference type="InterPro" id="IPR057219">
    <property type="entry name" value="DUF7897"/>
</dbReference>
<proteinExistence type="predicted"/>
<feature type="compositionally biased region" description="Low complexity" evidence="1">
    <location>
        <begin position="645"/>
        <end position="660"/>
    </location>
</feature>
<organism evidence="4">
    <name type="scientific">Salpingoeca rosetta (strain ATCC 50818 / BSB-021)</name>
    <dbReference type="NCBI Taxonomy" id="946362"/>
    <lineage>
        <taxon>Eukaryota</taxon>
        <taxon>Choanoflagellata</taxon>
        <taxon>Craspedida</taxon>
        <taxon>Salpingoecidae</taxon>
        <taxon>Salpingoeca</taxon>
    </lineage>
</organism>
<gene>
    <name evidence="3" type="ORF">PTSG_06262</name>
</gene>
<accession>F2UCE4</accession>
<dbReference type="GeneID" id="16073726"/>
<reference evidence="3" key="1">
    <citation type="submission" date="2009-08" db="EMBL/GenBank/DDBJ databases">
        <title>Annotation of Salpingoeca rosetta.</title>
        <authorList>
            <consortium name="The Broad Institute Genome Sequencing Platform"/>
            <person name="Russ C."/>
            <person name="Cuomo C."/>
            <person name="Burger G."/>
            <person name="Gray M.W."/>
            <person name="Holland P.W.H."/>
            <person name="King N."/>
            <person name="Lang F.B.F."/>
            <person name="Roger A.J."/>
            <person name="Ruiz-Trillo I."/>
            <person name="Young S.K."/>
            <person name="Zeng Q."/>
            <person name="Gargeya S."/>
            <person name="Alvarado L."/>
            <person name="Berlin A."/>
            <person name="Chapman S.B."/>
            <person name="Chen Z."/>
            <person name="Freedman E."/>
            <person name="Gellesch M."/>
            <person name="Goldberg J."/>
            <person name="Griggs A."/>
            <person name="Gujja S."/>
            <person name="Heilman E."/>
            <person name="Heiman D."/>
            <person name="Howarth C."/>
            <person name="Mehta T."/>
            <person name="Neiman D."/>
            <person name="Pearson M."/>
            <person name="Roberts A."/>
            <person name="Saif S."/>
            <person name="Shea T."/>
            <person name="Shenoy N."/>
            <person name="Sisk P."/>
            <person name="Stolte C."/>
            <person name="Sykes S."/>
            <person name="White J."/>
            <person name="Yandava C."/>
            <person name="Haas B."/>
            <person name="Nusbaum C."/>
            <person name="Birren B."/>
        </authorList>
    </citation>
    <scope>NUCLEOTIDE SEQUENCE [LARGE SCALE GENOMIC DNA]</scope>
    <source>
        <strain evidence="3">ATCC 50818</strain>
    </source>
</reference>
<evidence type="ECO:0000313" key="4">
    <source>
        <dbReference type="Proteomes" id="UP000007799"/>
    </source>
</evidence>
<protein>
    <recommendedName>
        <fullName evidence="2">DUF7897 domain-containing protein</fullName>
    </recommendedName>
</protein>
<dbReference type="Proteomes" id="UP000007799">
    <property type="component" value="Unassembled WGS sequence"/>
</dbReference>
<feature type="region of interest" description="Disordered" evidence="1">
    <location>
        <begin position="514"/>
        <end position="542"/>
    </location>
</feature>
<dbReference type="InParanoid" id="F2UCE4"/>
<dbReference type="Pfam" id="PF25448">
    <property type="entry name" value="DUF7897"/>
    <property type="match status" value="1"/>
</dbReference>
<sequence>MMTDASPLDIAGTTLGSVLNQKRFDKVKESLTGLSHTALFKKLAQAAQDIFVEEEVRQKYPAERHAQLIQAVRETKVESCGSALSPQFREMYTLRSAQQDLLRDFVLLSLEYTKLCGFSDFEKVLLKHCMMIAHYYDRLFLAWSDIMQHPDFVEQVRLMKPTAQECFNPYTIVSYNREAGTYATTTYAAAFPSLVSAIVEEMTNLCAELNELSELDEGERAYVPYFRQYITCLKHTNISTLESEWLHLDALWMKVTTPIQVVHDLVRGLADPLRAKIPPDFSIRIRDDSFVDAQAKIATITESMKSFYSSRNTPLGDAGAQKLDASLAGFFIVPVFAGLSLHTGLRSLKAPANQLMRNDYGIKLLLDFPTAGTRLHKLREHILQVVDEPVQHCQYLDALTSLVWNTVPHELSHTAYNLTTLDGAGQVPAIYMLEEVRASLAVLHNVSLQVKANTVTEQGAVIRPLFHDRMLLAVMFSQQQQQQQQQFHQQQHAYEQVPPASTSAFVEPQTAYNQSTDPFASYPPTDQYQEQHQSQVSAAYEQPVSQQLTSALTYDDVAYTAAGHQHDQHLPQQHQQLSPPPQQHQQHQQLQPYGQPAIQGNVGSQAVDTQTSHAVPGGTQQPQHNPSFEDAFPSQLPLLDDASKQQQQQHHQQQQQQEEQALPQLPSAPNSYTTEQQPYLPPEPYQAPNGSASQP</sequence>
<dbReference type="EMBL" id="GL832968">
    <property type="protein sequence ID" value="EGD74251.1"/>
    <property type="molecule type" value="Genomic_DNA"/>
</dbReference>
<keyword evidence="4" id="KW-1185">Reference proteome</keyword>
<dbReference type="RefSeq" id="XP_004993151.1">
    <property type="nucleotide sequence ID" value="XM_004993094.1"/>
</dbReference>
<name>F2UCE4_SALR5</name>
<evidence type="ECO:0000259" key="2">
    <source>
        <dbReference type="Pfam" id="PF25448"/>
    </source>
</evidence>
<dbReference type="AlphaFoldDB" id="F2UCE4"/>
<dbReference type="OMA" id="RAHICSA"/>